<dbReference type="eggNOG" id="COG1846">
    <property type="taxonomic scope" value="Bacteria"/>
</dbReference>
<dbReference type="PANTHER" id="PTHR33164:SF43">
    <property type="entry name" value="HTH-TYPE TRANSCRIPTIONAL REPRESSOR YETL"/>
    <property type="match status" value="1"/>
</dbReference>
<dbReference type="Pfam" id="PF12802">
    <property type="entry name" value="MarR_2"/>
    <property type="match status" value="1"/>
</dbReference>
<dbReference type="SUPFAM" id="SSF46785">
    <property type="entry name" value="Winged helix' DNA-binding domain"/>
    <property type="match status" value="1"/>
</dbReference>
<keyword evidence="1" id="KW-0805">Transcription regulation</keyword>
<comment type="caution">
    <text evidence="5">The sequence shown here is derived from an EMBL/GenBank/DDBJ whole genome shotgun (WGS) entry which is preliminary data.</text>
</comment>
<dbReference type="InterPro" id="IPR000835">
    <property type="entry name" value="HTH_MarR-typ"/>
</dbReference>
<keyword evidence="3" id="KW-0804">Transcription</keyword>
<name>A0A081CSC5_9HYPH</name>
<gene>
    <name evidence="5" type="ORF">RRU01S_07_00960</name>
</gene>
<dbReference type="Gene3D" id="1.10.10.10">
    <property type="entry name" value="Winged helix-like DNA-binding domain superfamily/Winged helix DNA-binding domain"/>
    <property type="match status" value="1"/>
</dbReference>
<organism evidence="5 6">
    <name type="scientific">Agrobacterium rubi TR3 = NBRC 13261</name>
    <dbReference type="NCBI Taxonomy" id="1368415"/>
    <lineage>
        <taxon>Bacteria</taxon>
        <taxon>Pseudomonadati</taxon>
        <taxon>Pseudomonadota</taxon>
        <taxon>Alphaproteobacteria</taxon>
        <taxon>Hyphomicrobiales</taxon>
        <taxon>Rhizobiaceae</taxon>
        <taxon>Rhizobium/Agrobacterium group</taxon>
        <taxon>Agrobacterium</taxon>
    </lineage>
</organism>
<protein>
    <submittedName>
        <fullName evidence="5">Putative MarR family transcriptional regulator</fullName>
    </submittedName>
</protein>
<dbReference type="InterPro" id="IPR023187">
    <property type="entry name" value="Tscrpt_reg_MarR-type_CS"/>
</dbReference>
<sequence length="168" mass="19139">MSAIDLEIIMNETQEGKKQELRLWLRLLSTTKLISQEIRRRLRREFGATLPQFDLLSQLYREPEGLRLGELSKRTMVTNGNITGLVERLEIDGLVVRERPADDRRVIVACLTEKGRTTFEAMAEAHGSWLEDMMGDVDPIVISGLLTHVGQVKQSARNHLSGDERDEI</sequence>
<dbReference type="InterPro" id="IPR036388">
    <property type="entry name" value="WH-like_DNA-bd_sf"/>
</dbReference>
<evidence type="ECO:0000313" key="6">
    <source>
        <dbReference type="Proteomes" id="UP000028701"/>
    </source>
</evidence>
<keyword evidence="2" id="KW-0238">DNA-binding</keyword>
<evidence type="ECO:0000256" key="2">
    <source>
        <dbReference type="ARBA" id="ARBA00023125"/>
    </source>
</evidence>
<evidence type="ECO:0000256" key="3">
    <source>
        <dbReference type="ARBA" id="ARBA00023163"/>
    </source>
</evidence>
<proteinExistence type="predicted"/>
<dbReference type="PROSITE" id="PS50995">
    <property type="entry name" value="HTH_MARR_2"/>
    <property type="match status" value="1"/>
</dbReference>
<evidence type="ECO:0000256" key="1">
    <source>
        <dbReference type="ARBA" id="ARBA00023015"/>
    </source>
</evidence>
<dbReference type="Proteomes" id="UP000028701">
    <property type="component" value="Unassembled WGS sequence"/>
</dbReference>
<dbReference type="EMBL" id="BBJU01000007">
    <property type="protein sequence ID" value="GAK69571.1"/>
    <property type="molecule type" value="Genomic_DNA"/>
</dbReference>
<evidence type="ECO:0000259" key="4">
    <source>
        <dbReference type="PROSITE" id="PS50995"/>
    </source>
</evidence>
<dbReference type="GO" id="GO:0003700">
    <property type="term" value="F:DNA-binding transcription factor activity"/>
    <property type="evidence" value="ECO:0007669"/>
    <property type="project" value="InterPro"/>
</dbReference>
<dbReference type="PANTHER" id="PTHR33164">
    <property type="entry name" value="TRANSCRIPTIONAL REGULATOR, MARR FAMILY"/>
    <property type="match status" value="1"/>
</dbReference>
<reference evidence="5 6" key="1">
    <citation type="submission" date="2014-08" db="EMBL/GenBank/DDBJ databases">
        <title>Whole genome shotgun sequence of Rhizobium rubi NBRC 13261.</title>
        <authorList>
            <person name="Katano-Makiyama Y."/>
            <person name="Hosoyama A."/>
            <person name="Hashimoto M."/>
            <person name="Hosoyama Y."/>
            <person name="Noguchi M."/>
            <person name="Tsuchikane K."/>
            <person name="Uohara A."/>
            <person name="Ohji S."/>
            <person name="Ichikawa N."/>
            <person name="Kimura A."/>
            <person name="Yamazoe A."/>
            <person name="Fujita N."/>
        </authorList>
    </citation>
    <scope>NUCLEOTIDE SEQUENCE [LARGE SCALE GENOMIC DNA]</scope>
    <source>
        <strain evidence="5 6">NBRC 13261</strain>
    </source>
</reference>
<evidence type="ECO:0000313" key="5">
    <source>
        <dbReference type="EMBL" id="GAK69571.1"/>
    </source>
</evidence>
<dbReference type="OrthoDB" id="7063965at2"/>
<dbReference type="SMART" id="SM00347">
    <property type="entry name" value="HTH_MARR"/>
    <property type="match status" value="1"/>
</dbReference>
<feature type="domain" description="HTH marR-type" evidence="4">
    <location>
        <begin position="20"/>
        <end position="154"/>
    </location>
</feature>
<dbReference type="GO" id="GO:0003677">
    <property type="term" value="F:DNA binding"/>
    <property type="evidence" value="ECO:0007669"/>
    <property type="project" value="UniProtKB-KW"/>
</dbReference>
<dbReference type="InterPro" id="IPR036390">
    <property type="entry name" value="WH_DNA-bd_sf"/>
</dbReference>
<dbReference type="RefSeq" id="WP_045229164.1">
    <property type="nucleotide sequence ID" value="NZ_BBJU01000007.1"/>
</dbReference>
<dbReference type="GO" id="GO:0006950">
    <property type="term" value="P:response to stress"/>
    <property type="evidence" value="ECO:0007669"/>
    <property type="project" value="TreeGrafter"/>
</dbReference>
<accession>A0A081CSC5</accession>
<dbReference type="AlphaFoldDB" id="A0A081CSC5"/>
<dbReference type="InterPro" id="IPR039422">
    <property type="entry name" value="MarR/SlyA-like"/>
</dbReference>
<dbReference type="PROSITE" id="PS01117">
    <property type="entry name" value="HTH_MARR_1"/>
    <property type="match status" value="1"/>
</dbReference>